<evidence type="ECO:0000259" key="7">
    <source>
        <dbReference type="PROSITE" id="PS50234"/>
    </source>
</evidence>
<evidence type="ECO:0000313" key="9">
    <source>
        <dbReference type="Proteomes" id="UP000199400"/>
    </source>
</evidence>
<protein>
    <submittedName>
        <fullName evidence="8">Ca-activated chloride channel family protein</fullName>
    </submittedName>
</protein>
<evidence type="ECO:0000256" key="1">
    <source>
        <dbReference type="ARBA" id="ARBA00022475"/>
    </source>
</evidence>
<dbReference type="InterPro" id="IPR036465">
    <property type="entry name" value="vWFA_dom_sf"/>
</dbReference>
<gene>
    <name evidence="8" type="ORF">SAMN02745121_02945</name>
</gene>
<feature type="domain" description="VWFA" evidence="7">
    <location>
        <begin position="115"/>
        <end position="344"/>
    </location>
</feature>
<dbReference type="InterPro" id="IPR002035">
    <property type="entry name" value="VWF_A"/>
</dbReference>
<dbReference type="EMBL" id="FOMX01000008">
    <property type="protein sequence ID" value="SFE08198.1"/>
    <property type="molecule type" value="Genomic_DNA"/>
</dbReference>
<feature type="transmembrane region" description="Helical" evidence="6">
    <location>
        <begin position="33"/>
        <end position="50"/>
    </location>
</feature>
<dbReference type="Proteomes" id="UP000199400">
    <property type="component" value="Unassembled WGS sequence"/>
</dbReference>
<dbReference type="PANTHER" id="PTHR22550:SF5">
    <property type="entry name" value="LEUCINE ZIPPER PROTEIN 4"/>
    <property type="match status" value="1"/>
</dbReference>
<evidence type="ECO:0000256" key="3">
    <source>
        <dbReference type="ARBA" id="ARBA00022989"/>
    </source>
</evidence>
<dbReference type="PANTHER" id="PTHR22550">
    <property type="entry name" value="SPORE GERMINATION PROTEIN"/>
    <property type="match status" value="1"/>
</dbReference>
<accession>A0A1I1XNI9</accession>
<dbReference type="RefSeq" id="WP_096331203.1">
    <property type="nucleotide sequence ID" value="NZ_FOMX01000008.1"/>
</dbReference>
<feature type="region of interest" description="Disordered" evidence="5">
    <location>
        <begin position="219"/>
        <end position="238"/>
    </location>
</feature>
<dbReference type="InterPro" id="IPR050768">
    <property type="entry name" value="UPF0353/GerABKA_families"/>
</dbReference>
<dbReference type="PROSITE" id="PS50234">
    <property type="entry name" value="VWFA"/>
    <property type="match status" value="1"/>
</dbReference>
<reference evidence="9" key="1">
    <citation type="submission" date="2016-10" db="EMBL/GenBank/DDBJ databases">
        <authorList>
            <person name="Varghese N."/>
            <person name="Submissions S."/>
        </authorList>
    </citation>
    <scope>NUCLEOTIDE SEQUENCE [LARGE SCALE GENOMIC DNA]</scope>
    <source>
        <strain evidence="9">ATCC 25963</strain>
    </source>
</reference>
<dbReference type="STRING" id="54.SAMN02745121_02945"/>
<evidence type="ECO:0000256" key="6">
    <source>
        <dbReference type="SAM" id="Phobius"/>
    </source>
</evidence>
<keyword evidence="2 6" id="KW-0812">Transmembrane</keyword>
<evidence type="ECO:0000256" key="4">
    <source>
        <dbReference type="ARBA" id="ARBA00023136"/>
    </source>
</evidence>
<dbReference type="Gene3D" id="3.40.50.410">
    <property type="entry name" value="von Willebrand factor, type A domain"/>
    <property type="match status" value="1"/>
</dbReference>
<evidence type="ECO:0000256" key="2">
    <source>
        <dbReference type="ARBA" id="ARBA00022692"/>
    </source>
</evidence>
<keyword evidence="4 6" id="KW-0472">Membrane</keyword>
<dbReference type="SUPFAM" id="SSF53300">
    <property type="entry name" value="vWA-like"/>
    <property type="match status" value="1"/>
</dbReference>
<evidence type="ECO:0000256" key="5">
    <source>
        <dbReference type="SAM" id="MobiDB-lite"/>
    </source>
</evidence>
<dbReference type="Pfam" id="PF00092">
    <property type="entry name" value="VWA"/>
    <property type="match status" value="1"/>
</dbReference>
<name>A0A1I1XNI9_9BACT</name>
<proteinExistence type="predicted"/>
<evidence type="ECO:0000313" key="8">
    <source>
        <dbReference type="EMBL" id="SFE08198.1"/>
    </source>
</evidence>
<sequence>MSPAEVVRDLAQDAETKDVLTLFEEVVIAREDLLWLLVLVPLAAAAYVWAARQRRRGLASLGSPVLVERLVGSVNHASRVVAAVVSVLSVLLLCAGLLRVQYGGETTIVPATGLDIVLAVDYSKSMLARDVYPSRSERLAAELQRFLDEADRRGDRVGLVVFAGAARGLPVSRDARVLKLYLDKADPRTENPGGTAIGKALKLALTFLIDARRAAAAGLEGGPTKSFPTKDGKAEDIPPSESDQIVILLTDGEDTVSRPLEVAAEAAKLGVRIYAVGIGSKSGEPIQKFDAEGNPDGFVTDEQGNYLMTRVDEATLKDIAKTTGGDYVLVEPDKFGLDKVAEWIRDLSKGQREDTVTAHREEGYAFLIIPALLLLALSLALPERKKGP</sequence>
<dbReference type="SMART" id="SM00327">
    <property type="entry name" value="VWA"/>
    <property type="match status" value="1"/>
</dbReference>
<keyword evidence="3 6" id="KW-1133">Transmembrane helix</keyword>
<organism evidence="8 9">
    <name type="scientific">Nannocystis exedens</name>
    <dbReference type="NCBI Taxonomy" id="54"/>
    <lineage>
        <taxon>Bacteria</taxon>
        <taxon>Pseudomonadati</taxon>
        <taxon>Myxococcota</taxon>
        <taxon>Polyangia</taxon>
        <taxon>Nannocystales</taxon>
        <taxon>Nannocystaceae</taxon>
        <taxon>Nannocystis</taxon>
    </lineage>
</organism>
<feature type="transmembrane region" description="Helical" evidence="6">
    <location>
        <begin position="80"/>
        <end position="98"/>
    </location>
</feature>
<keyword evidence="1" id="KW-1003">Cell membrane</keyword>
<dbReference type="AlphaFoldDB" id="A0A1I1XNI9"/>
<dbReference type="OrthoDB" id="9807628at2"/>
<keyword evidence="9" id="KW-1185">Reference proteome</keyword>